<dbReference type="OrthoDB" id="6121437at2759"/>
<gene>
    <name evidence="8" type="ORF">RFULGI_LOCUS10232</name>
</gene>
<keyword evidence="9" id="KW-1185">Reference proteome</keyword>
<feature type="domain" description="PLA2c" evidence="7">
    <location>
        <begin position="37"/>
        <end position="548"/>
    </location>
</feature>
<dbReference type="InterPro" id="IPR002642">
    <property type="entry name" value="LysoPLipase_cat_dom"/>
</dbReference>
<dbReference type="GO" id="GO:0004622">
    <property type="term" value="F:phosphatidylcholine lysophospholipase activity"/>
    <property type="evidence" value="ECO:0007669"/>
    <property type="project" value="UniProtKB-EC"/>
</dbReference>
<dbReference type="PANTHER" id="PTHR10728">
    <property type="entry name" value="CYTOSOLIC PHOSPHOLIPASE A2"/>
    <property type="match status" value="1"/>
</dbReference>
<dbReference type="EMBL" id="CAJVPZ010019837">
    <property type="protein sequence ID" value="CAG8696624.1"/>
    <property type="molecule type" value="Genomic_DNA"/>
</dbReference>
<organism evidence="8 9">
    <name type="scientific">Racocetra fulgida</name>
    <dbReference type="NCBI Taxonomy" id="60492"/>
    <lineage>
        <taxon>Eukaryota</taxon>
        <taxon>Fungi</taxon>
        <taxon>Fungi incertae sedis</taxon>
        <taxon>Mucoromycota</taxon>
        <taxon>Glomeromycotina</taxon>
        <taxon>Glomeromycetes</taxon>
        <taxon>Diversisporales</taxon>
        <taxon>Gigasporaceae</taxon>
        <taxon>Racocetra</taxon>
    </lineage>
</organism>
<feature type="non-terminal residue" evidence="8">
    <location>
        <position position="1"/>
    </location>
</feature>
<accession>A0A9N9EYP8</accession>
<evidence type="ECO:0000256" key="2">
    <source>
        <dbReference type="ARBA" id="ARBA00022801"/>
    </source>
</evidence>
<proteinExistence type="inferred from homology"/>
<feature type="non-terminal residue" evidence="8">
    <location>
        <position position="548"/>
    </location>
</feature>
<evidence type="ECO:0000256" key="5">
    <source>
        <dbReference type="PROSITE-ProRule" id="PRU00555"/>
    </source>
</evidence>
<dbReference type="EC" id="3.1.1.5" evidence="6"/>
<comment type="caution">
    <text evidence="8">The sequence shown here is derived from an EMBL/GenBank/DDBJ whole genome shotgun (WGS) entry which is preliminary data.</text>
</comment>
<evidence type="ECO:0000259" key="7">
    <source>
        <dbReference type="PROSITE" id="PS51210"/>
    </source>
</evidence>
<dbReference type="PROSITE" id="PS51210">
    <property type="entry name" value="PLA2C"/>
    <property type="match status" value="1"/>
</dbReference>
<dbReference type="Gene3D" id="3.40.1090.10">
    <property type="entry name" value="Cytosolic phospholipase A2 catalytic domain"/>
    <property type="match status" value="1"/>
</dbReference>
<sequence length="548" mass="62390">WFSQLGTQIGTQLGNAIKSFVPENIIRDRQVLSAFDHVDDLINDTINRTDLHPELNLDATDRKNFIREAFAKYIGVDISEVHPDDIPTMAFMGSGGGFRAMIVVTGLSGSCWNLAMMYTSLARSSNNHPLDEVLDYYRKKLTHSITDVRGVFRELASNVNPKAAVAHCFGGLHQKKLTEAKVRIMDLFGALLATKIMLGPDATNQHNDFKLSQQAKYFEVRPWKDSLDEAEQALVENYAEVWAKYKEVDDHFQWYEVTPYEMGTEEVAAYIPTWAFGRKFESGKSITKTPEQNLSLMIGVDFNLLFSLFGSAPSAPLLFEINQLELALGNGWAKTEFKNLYEHAMKKMGEDQQRIFEGHQPVPPPKNHNFLYHLDPPPYKLGVTNSKTLSLMDAGVSNDSPVYPMTRPARKIDIVIGFDCSSVIVGRELFDKEQKEFCATRGFEHIERDKTNQYCEIHDYTPNGKTNGYCPPAEHPFTMCYFPYLPNDKVDPKFIPATEKFMAFNNFTYTTEQVNKTIQLAKQNWKDGEQKVKEVVIEVWKKKKAARL</sequence>
<dbReference type="Proteomes" id="UP000789396">
    <property type="component" value="Unassembled WGS sequence"/>
</dbReference>
<comment type="catalytic activity">
    <reaction evidence="6">
        <text>a 1-acyl-sn-glycero-3-phosphocholine + H2O = sn-glycerol 3-phosphocholine + a fatty acid + H(+)</text>
        <dbReference type="Rhea" id="RHEA:15177"/>
        <dbReference type="ChEBI" id="CHEBI:15377"/>
        <dbReference type="ChEBI" id="CHEBI:15378"/>
        <dbReference type="ChEBI" id="CHEBI:16870"/>
        <dbReference type="ChEBI" id="CHEBI:28868"/>
        <dbReference type="ChEBI" id="CHEBI:58168"/>
        <dbReference type="EC" id="3.1.1.5"/>
    </reaction>
</comment>
<evidence type="ECO:0000256" key="4">
    <source>
        <dbReference type="ARBA" id="ARBA00023098"/>
    </source>
</evidence>
<protein>
    <recommendedName>
        <fullName evidence="6">Lysophospholipase</fullName>
        <ecNumber evidence="6">3.1.1.5</ecNumber>
    </recommendedName>
</protein>
<name>A0A9N9EYP8_9GLOM</name>
<keyword evidence="4 5" id="KW-0443">Lipid metabolism</keyword>
<evidence type="ECO:0000313" key="8">
    <source>
        <dbReference type="EMBL" id="CAG8696624.1"/>
    </source>
</evidence>
<dbReference type="GO" id="GO:0004623">
    <property type="term" value="F:phospholipase A2 activity"/>
    <property type="evidence" value="ECO:0007669"/>
    <property type="project" value="TreeGrafter"/>
</dbReference>
<dbReference type="Pfam" id="PF01735">
    <property type="entry name" value="PLA2_B"/>
    <property type="match status" value="1"/>
</dbReference>
<comment type="similarity">
    <text evidence="1 6">Belongs to the lysophospholipase family.</text>
</comment>
<reference evidence="8" key="1">
    <citation type="submission" date="2021-06" db="EMBL/GenBank/DDBJ databases">
        <authorList>
            <person name="Kallberg Y."/>
            <person name="Tangrot J."/>
            <person name="Rosling A."/>
        </authorList>
    </citation>
    <scope>NUCLEOTIDE SEQUENCE</scope>
    <source>
        <strain evidence="8">IN212</strain>
    </source>
</reference>
<keyword evidence="3 5" id="KW-0442">Lipid degradation</keyword>
<dbReference type="PANTHER" id="PTHR10728:SF40">
    <property type="entry name" value="PATATIN FAMILY PROTEIN"/>
    <property type="match status" value="1"/>
</dbReference>
<dbReference type="AlphaFoldDB" id="A0A9N9EYP8"/>
<dbReference type="GO" id="GO:0046475">
    <property type="term" value="P:glycerophospholipid catabolic process"/>
    <property type="evidence" value="ECO:0007669"/>
    <property type="project" value="TreeGrafter"/>
</dbReference>
<dbReference type="InterPro" id="IPR016035">
    <property type="entry name" value="Acyl_Trfase/lysoPLipase"/>
</dbReference>
<evidence type="ECO:0000256" key="3">
    <source>
        <dbReference type="ARBA" id="ARBA00022963"/>
    </source>
</evidence>
<evidence type="ECO:0000256" key="6">
    <source>
        <dbReference type="RuleBase" id="RU362103"/>
    </source>
</evidence>
<evidence type="ECO:0000256" key="1">
    <source>
        <dbReference type="ARBA" id="ARBA00008780"/>
    </source>
</evidence>
<dbReference type="SUPFAM" id="SSF52151">
    <property type="entry name" value="FabD/lysophospholipase-like"/>
    <property type="match status" value="1"/>
</dbReference>
<keyword evidence="2 5" id="KW-0378">Hydrolase</keyword>
<evidence type="ECO:0000313" key="9">
    <source>
        <dbReference type="Proteomes" id="UP000789396"/>
    </source>
</evidence>
<dbReference type="GO" id="GO:0005829">
    <property type="term" value="C:cytosol"/>
    <property type="evidence" value="ECO:0007669"/>
    <property type="project" value="TreeGrafter"/>
</dbReference>